<dbReference type="Proteomes" id="UP001151760">
    <property type="component" value="Unassembled WGS sequence"/>
</dbReference>
<keyword evidence="3" id="KW-1185">Reference proteome</keyword>
<gene>
    <name evidence="2" type="ORF">Tco_0907863</name>
</gene>
<accession>A0ABQ5CMM7</accession>
<dbReference type="EMBL" id="BQNB010014389">
    <property type="protein sequence ID" value="GJT27588.1"/>
    <property type="molecule type" value="Genomic_DNA"/>
</dbReference>
<feature type="domain" description="Reverse transcriptase Ty1/copia-type" evidence="1">
    <location>
        <begin position="145"/>
        <end position="249"/>
    </location>
</feature>
<comment type="caution">
    <text evidence="2">The sequence shown here is derived from an EMBL/GenBank/DDBJ whole genome shotgun (WGS) entry which is preliminary data.</text>
</comment>
<evidence type="ECO:0000313" key="2">
    <source>
        <dbReference type="EMBL" id="GJT27588.1"/>
    </source>
</evidence>
<reference evidence="2" key="1">
    <citation type="journal article" date="2022" name="Int. J. Mol. Sci.">
        <title>Draft Genome of Tanacetum Coccineum: Genomic Comparison of Closely Related Tanacetum-Family Plants.</title>
        <authorList>
            <person name="Yamashiro T."/>
            <person name="Shiraishi A."/>
            <person name="Nakayama K."/>
            <person name="Satake H."/>
        </authorList>
    </citation>
    <scope>NUCLEOTIDE SEQUENCE</scope>
</reference>
<dbReference type="InterPro" id="IPR013103">
    <property type="entry name" value="RVT_2"/>
</dbReference>
<sequence length="681" mass="78165">MEPGTSWGSNTLVAPYSSSLIDLSRGSRYHIYTHNQSIIRRHHGKTPYELLHDRKPDLSYFHVFGALCYQNNDSEDLGKLQAKADIGPRLQLMIPATSSSGLFSNPIHQQPFPVAVVLRAVDLANSLVSTSIDQDAPSTNEFGEVLKNKARLVAHGFKQEEGIDFEESFAPIARRETIHIFIANAANKNMTIFQMDVKIDFLNGELKEEVYVSQPEGFVDSDNPSHVYKLKKALYDLKQAPCAWHDMLSIQDVDDEAYVILLGLQISHSPRGIFLNQSIYSYEIIKKYGLLTSDSVNTPMVEKNKLDEDLQGTPVDVKLYCGMIRSLMYLKSKAEYIALSGFCAQILWMRSQLTNYGFQFNKIPLYCDNNSVIVLCCNNVQHSRAKHIDVRYHFIKEQVENAIVKLYFVRTEYQLANIFTKPLPRERFNFLIKKLGMRSMSPETLKRMIEEENEIKNSYAYNFKLDKKKCRVDTEVFCEIPQIYPILPNQEFVELPLEEELLSFIKELGCFGKCDMLFGIRADQMHQPWRTFVAIINRCIFGKTTGLDRLRESRAQILWGMYNQKNVDYVALLWEDFMYQADSREISSARKKHMPYPRFTNVIISHFISKDKTISMRNRINLHTIRDDSLLEAKPVKKAKRVKRLAKKSTTVPTAGVVIKDTLGESVLNKKAPAKADRGKV</sequence>
<evidence type="ECO:0000313" key="3">
    <source>
        <dbReference type="Proteomes" id="UP001151760"/>
    </source>
</evidence>
<evidence type="ECO:0000259" key="1">
    <source>
        <dbReference type="Pfam" id="PF07727"/>
    </source>
</evidence>
<dbReference type="PANTHER" id="PTHR11439:SF487">
    <property type="entry name" value="RNA-DIRECTED DNA POLYMERASE"/>
    <property type="match status" value="1"/>
</dbReference>
<organism evidence="2 3">
    <name type="scientific">Tanacetum coccineum</name>
    <dbReference type="NCBI Taxonomy" id="301880"/>
    <lineage>
        <taxon>Eukaryota</taxon>
        <taxon>Viridiplantae</taxon>
        <taxon>Streptophyta</taxon>
        <taxon>Embryophyta</taxon>
        <taxon>Tracheophyta</taxon>
        <taxon>Spermatophyta</taxon>
        <taxon>Magnoliopsida</taxon>
        <taxon>eudicotyledons</taxon>
        <taxon>Gunneridae</taxon>
        <taxon>Pentapetalae</taxon>
        <taxon>asterids</taxon>
        <taxon>campanulids</taxon>
        <taxon>Asterales</taxon>
        <taxon>Asteraceae</taxon>
        <taxon>Asteroideae</taxon>
        <taxon>Anthemideae</taxon>
        <taxon>Anthemidinae</taxon>
        <taxon>Tanacetum</taxon>
    </lineage>
</organism>
<protein>
    <submittedName>
        <fullName evidence="2">Retrovirus-related pol polyprotein from transposon TNT 1-94</fullName>
    </submittedName>
</protein>
<name>A0ABQ5CMM7_9ASTR</name>
<reference evidence="2" key="2">
    <citation type="submission" date="2022-01" db="EMBL/GenBank/DDBJ databases">
        <authorList>
            <person name="Yamashiro T."/>
            <person name="Shiraishi A."/>
            <person name="Satake H."/>
            <person name="Nakayama K."/>
        </authorList>
    </citation>
    <scope>NUCLEOTIDE SEQUENCE</scope>
</reference>
<dbReference type="PANTHER" id="PTHR11439">
    <property type="entry name" value="GAG-POL-RELATED RETROTRANSPOSON"/>
    <property type="match status" value="1"/>
</dbReference>
<dbReference type="Pfam" id="PF07727">
    <property type="entry name" value="RVT_2"/>
    <property type="match status" value="1"/>
</dbReference>
<dbReference type="CDD" id="cd09272">
    <property type="entry name" value="RNase_HI_RT_Ty1"/>
    <property type="match status" value="1"/>
</dbReference>
<proteinExistence type="predicted"/>